<dbReference type="SUPFAM" id="SSF55785">
    <property type="entry name" value="PYP-like sensor domain (PAS domain)"/>
    <property type="match status" value="4"/>
</dbReference>
<evidence type="ECO:0000259" key="12">
    <source>
        <dbReference type="PROSITE" id="PS50113"/>
    </source>
</evidence>
<dbReference type="PROSITE" id="PS50046">
    <property type="entry name" value="PHYTOCHROME_2"/>
    <property type="match status" value="1"/>
</dbReference>
<feature type="domain" description="PAC" evidence="12">
    <location>
        <begin position="546"/>
        <end position="596"/>
    </location>
</feature>
<dbReference type="InterPro" id="IPR013656">
    <property type="entry name" value="PAS_4"/>
</dbReference>
<feature type="domain" description="Phytochrome chromophore attachment site" evidence="9">
    <location>
        <begin position="286"/>
        <end position="418"/>
    </location>
</feature>
<feature type="domain" description="PAC" evidence="12">
    <location>
        <begin position="91"/>
        <end position="139"/>
    </location>
</feature>
<dbReference type="CDD" id="cd00082">
    <property type="entry name" value="HisKA"/>
    <property type="match status" value="1"/>
</dbReference>
<dbReference type="PRINTS" id="PR00344">
    <property type="entry name" value="BCTRLSENSOR"/>
</dbReference>
<dbReference type="CDD" id="cd16922">
    <property type="entry name" value="HATPase_EvgS-ArcB-TorS-like"/>
    <property type="match status" value="1"/>
</dbReference>
<dbReference type="InterPro" id="IPR013655">
    <property type="entry name" value="PAS_fold_3"/>
</dbReference>
<dbReference type="Pfam" id="PF08448">
    <property type="entry name" value="PAS_4"/>
    <property type="match status" value="2"/>
</dbReference>
<organism evidence="13 14">
    <name type="scientific">Vasconcelosia minhoensis LEGE 07310</name>
    <dbReference type="NCBI Taxonomy" id="915328"/>
    <lineage>
        <taxon>Bacteria</taxon>
        <taxon>Bacillati</taxon>
        <taxon>Cyanobacteriota</taxon>
        <taxon>Cyanophyceae</taxon>
        <taxon>Nodosilineales</taxon>
        <taxon>Cymatolegaceae</taxon>
        <taxon>Vasconcelosia</taxon>
        <taxon>Vasconcelosia minhoensis</taxon>
    </lineage>
</organism>
<keyword evidence="14" id="KW-1185">Reference proteome</keyword>
<keyword evidence="8" id="KW-0472">Membrane</keyword>
<keyword evidence="6" id="KW-0418">Kinase</keyword>
<keyword evidence="5" id="KW-0808">Transferase</keyword>
<dbReference type="GO" id="GO:0000155">
    <property type="term" value="F:phosphorelay sensor kinase activity"/>
    <property type="evidence" value="ECO:0007669"/>
    <property type="project" value="InterPro"/>
</dbReference>
<evidence type="ECO:0000313" key="13">
    <source>
        <dbReference type="EMBL" id="MBE9076550.1"/>
    </source>
</evidence>
<evidence type="ECO:0000256" key="4">
    <source>
        <dbReference type="ARBA" id="ARBA00022553"/>
    </source>
</evidence>
<dbReference type="PROSITE" id="PS50113">
    <property type="entry name" value="PAC"/>
    <property type="match status" value="3"/>
</dbReference>
<dbReference type="PANTHER" id="PTHR43047">
    <property type="entry name" value="TWO-COMPONENT HISTIDINE PROTEIN KINASE"/>
    <property type="match status" value="1"/>
</dbReference>
<dbReference type="Pfam" id="PF02518">
    <property type="entry name" value="HATPase_c"/>
    <property type="match status" value="1"/>
</dbReference>
<dbReference type="InterPro" id="IPR000700">
    <property type="entry name" value="PAS-assoc_C"/>
</dbReference>
<dbReference type="InterPro" id="IPR016132">
    <property type="entry name" value="Phyto_chromo_attachment"/>
</dbReference>
<dbReference type="Gene3D" id="1.10.287.130">
    <property type="match status" value="1"/>
</dbReference>
<keyword evidence="7" id="KW-0902">Two-component regulatory system</keyword>
<dbReference type="InterPro" id="IPR035965">
    <property type="entry name" value="PAS-like_dom_sf"/>
</dbReference>
<dbReference type="Pfam" id="PF08447">
    <property type="entry name" value="PAS_3"/>
    <property type="match status" value="1"/>
</dbReference>
<accession>A0A8J7DMF7</accession>
<dbReference type="InterPro" id="IPR001610">
    <property type="entry name" value="PAC"/>
</dbReference>
<evidence type="ECO:0000259" key="10">
    <source>
        <dbReference type="PROSITE" id="PS50109"/>
    </source>
</evidence>
<proteinExistence type="inferred from homology"/>
<comment type="catalytic activity">
    <reaction evidence="1">
        <text>ATP + protein L-histidine = ADP + protein N-phospho-L-histidine.</text>
        <dbReference type="EC" id="2.7.13.3"/>
    </reaction>
</comment>
<evidence type="ECO:0000256" key="3">
    <source>
        <dbReference type="ARBA" id="ARBA00012438"/>
    </source>
</evidence>
<evidence type="ECO:0000256" key="6">
    <source>
        <dbReference type="ARBA" id="ARBA00022777"/>
    </source>
</evidence>
<keyword evidence="4" id="KW-0597">Phosphoprotein</keyword>
<dbReference type="AlphaFoldDB" id="A0A8J7DMF7"/>
<dbReference type="Pfam" id="PF01590">
    <property type="entry name" value="GAF"/>
    <property type="match status" value="1"/>
</dbReference>
<evidence type="ECO:0000259" key="11">
    <source>
        <dbReference type="PROSITE" id="PS50112"/>
    </source>
</evidence>
<dbReference type="InterPro" id="IPR003661">
    <property type="entry name" value="HisK_dim/P_dom"/>
</dbReference>
<dbReference type="NCBIfam" id="TIGR00229">
    <property type="entry name" value="sensory_box"/>
    <property type="match status" value="4"/>
</dbReference>
<comment type="caution">
    <text evidence="13">The sequence shown here is derived from an EMBL/GenBank/DDBJ whole genome shotgun (WGS) entry which is preliminary data.</text>
</comment>
<dbReference type="EC" id="2.7.13.3" evidence="3"/>
<dbReference type="SMART" id="SM00091">
    <property type="entry name" value="PAS"/>
    <property type="match status" value="4"/>
</dbReference>
<dbReference type="InterPro" id="IPR036097">
    <property type="entry name" value="HisK_dim/P_sf"/>
</dbReference>
<dbReference type="Gene3D" id="3.30.450.20">
    <property type="entry name" value="PAS domain"/>
    <property type="match status" value="4"/>
</dbReference>
<feature type="domain" description="PAS" evidence="11">
    <location>
        <begin position="18"/>
        <end position="88"/>
    </location>
</feature>
<dbReference type="SUPFAM" id="SSF55874">
    <property type="entry name" value="ATPase domain of HSP90 chaperone/DNA topoisomerase II/histidine kinase"/>
    <property type="match status" value="1"/>
</dbReference>
<evidence type="ECO:0000313" key="14">
    <source>
        <dbReference type="Proteomes" id="UP000636505"/>
    </source>
</evidence>
<dbReference type="Gene3D" id="3.30.450.40">
    <property type="match status" value="1"/>
</dbReference>
<dbReference type="EMBL" id="JADEXG010000007">
    <property type="protein sequence ID" value="MBE9076550.1"/>
    <property type="molecule type" value="Genomic_DNA"/>
</dbReference>
<dbReference type="InterPro" id="IPR005467">
    <property type="entry name" value="His_kinase_dom"/>
</dbReference>
<dbReference type="Proteomes" id="UP000636505">
    <property type="component" value="Unassembled WGS sequence"/>
</dbReference>
<dbReference type="Pfam" id="PF00512">
    <property type="entry name" value="HisKA"/>
    <property type="match status" value="1"/>
</dbReference>
<dbReference type="SMART" id="SM00388">
    <property type="entry name" value="HisKA"/>
    <property type="match status" value="1"/>
</dbReference>
<dbReference type="InterPro" id="IPR000014">
    <property type="entry name" value="PAS"/>
</dbReference>
<evidence type="ECO:0000256" key="5">
    <source>
        <dbReference type="ARBA" id="ARBA00022679"/>
    </source>
</evidence>
<dbReference type="SUPFAM" id="SSF55781">
    <property type="entry name" value="GAF domain-like"/>
    <property type="match status" value="1"/>
</dbReference>
<dbReference type="CDD" id="cd00130">
    <property type="entry name" value="PAS"/>
    <property type="match status" value="4"/>
</dbReference>
<dbReference type="PROSITE" id="PS50112">
    <property type="entry name" value="PAS"/>
    <property type="match status" value="2"/>
</dbReference>
<dbReference type="FunFam" id="1.10.287.130:FF:000001">
    <property type="entry name" value="Two-component sensor histidine kinase"/>
    <property type="match status" value="1"/>
</dbReference>
<dbReference type="InterPro" id="IPR004358">
    <property type="entry name" value="Sig_transdc_His_kin-like_C"/>
</dbReference>
<name>A0A8J7DMF7_9CYAN</name>
<dbReference type="SMART" id="SM00387">
    <property type="entry name" value="HATPase_c"/>
    <property type="match status" value="1"/>
</dbReference>
<dbReference type="InterPro" id="IPR036890">
    <property type="entry name" value="HATPase_C_sf"/>
</dbReference>
<comment type="similarity">
    <text evidence="2">In the N-terminal section; belongs to the phytochrome family.</text>
</comment>
<evidence type="ECO:0000256" key="1">
    <source>
        <dbReference type="ARBA" id="ARBA00000085"/>
    </source>
</evidence>
<feature type="domain" description="PAC" evidence="12">
    <location>
        <begin position="206"/>
        <end position="266"/>
    </location>
</feature>
<feature type="domain" description="Histidine kinase" evidence="10">
    <location>
        <begin position="724"/>
        <end position="941"/>
    </location>
</feature>
<protein>
    <recommendedName>
        <fullName evidence="3">histidine kinase</fullName>
        <ecNumber evidence="3">2.7.13.3</ecNumber>
    </recommendedName>
</protein>
<evidence type="ECO:0000256" key="2">
    <source>
        <dbReference type="ARBA" id="ARBA00006402"/>
    </source>
</evidence>
<sequence>MENLPSLSQTGRADGRSVEQELTQIFAVTPGLLCIAGLDGYFKRLNPAFGLTLGYSDEALLSQPFINFVHPDDRTATLAELHCLARSKATRDFENRYRAQDGSYRWLLWTALSNPQEGLIYASAQDITERKQAEQALKQERDFSQAILNTVGVLVMVLTPQGRIVSFNRACEAMAGVSLEVVKGRFAWDLLPVPAEAMALQAAFDHLAQGQILPSWESHWESPGETHRLIVWSNTLLTQADGTVEYVIATGIDITERRADQQRLEQQNRQGQLLTELSRKIRQSLELSEILQTTVSEVQTLLGCDRVFILQAQADRTGKTVAEAFVQADFSLLQPGRQLFSFPPSYLDYHRLRSISVAPTPSELPAPTLLNAISVQSELVVSIITHGRFWGLLVAHQCTQPRQWHSIEVNLMQQLADQIGVAIDQAELLNNLEGLVTERTLKLTQINTQLQQEIGERHQTELALRESEQKFAGILDIAEEAIISVDQNQQIQLFNQGAERIFGYQAAEVIGQSLDILLPSSSRQVHRQHVHQFAASGTVSRRMAERSSQVSGRRKNGEEFPAKASISRLQTKTGNLFTVIIEDITIREQAEAALRRSEEQLRLTTNALPVLISYVDTRHRYRFNNRAYETWFGRPYTQMQGLHLSSVLGAATYRSVLPYLEQALAGQTVTFETAFPHQDGNSHWVSVSYIPDVQAGMVKGCFGLTSDISDRKATEQLKDEFVSVVSHELRTPLTSVHGSLKLLATGQLGTLADEGKALLEIAIKNTERLTRLINHVLDLERIESGQVTMVQECCQVTDLIDNAVQAIQPMARAHDITFQIQAEPMALWVDPDHIAQTLINLLSNAVKFSPPGSVVRVRTVDRGEQVRFQIEDRGRGIPSDKLETIFERFQQVDASDSRERGGTGLGLAICREIVQRHGGRIWVTSHHGEGSQFCFTLPKDADPNSHGLSGS</sequence>
<gene>
    <name evidence="13" type="ORF">IQ241_04445</name>
</gene>
<feature type="domain" description="PAS" evidence="11">
    <location>
        <begin position="467"/>
        <end position="537"/>
    </location>
</feature>
<dbReference type="InterPro" id="IPR003018">
    <property type="entry name" value="GAF"/>
</dbReference>
<dbReference type="Pfam" id="PF13426">
    <property type="entry name" value="PAS_9"/>
    <property type="match status" value="1"/>
</dbReference>
<dbReference type="PANTHER" id="PTHR43047:SF72">
    <property type="entry name" value="OSMOSENSING HISTIDINE PROTEIN KINASE SLN1"/>
    <property type="match status" value="1"/>
</dbReference>
<evidence type="ECO:0000256" key="8">
    <source>
        <dbReference type="ARBA" id="ARBA00023136"/>
    </source>
</evidence>
<evidence type="ECO:0000259" key="9">
    <source>
        <dbReference type="PROSITE" id="PS50046"/>
    </source>
</evidence>
<dbReference type="Gene3D" id="3.30.565.10">
    <property type="entry name" value="Histidine kinase-like ATPase, C-terminal domain"/>
    <property type="match status" value="1"/>
</dbReference>
<reference evidence="13" key="1">
    <citation type="submission" date="2020-10" db="EMBL/GenBank/DDBJ databases">
        <authorList>
            <person name="Castelo-Branco R."/>
            <person name="Eusebio N."/>
            <person name="Adriana R."/>
            <person name="Vieira A."/>
            <person name="Brugerolle De Fraissinette N."/>
            <person name="Rezende De Castro R."/>
            <person name="Schneider M.P."/>
            <person name="Vasconcelos V."/>
            <person name="Leao P.N."/>
        </authorList>
    </citation>
    <scope>NUCLEOTIDE SEQUENCE</scope>
    <source>
        <strain evidence="13">LEGE 07310</strain>
    </source>
</reference>
<dbReference type="GO" id="GO:0005886">
    <property type="term" value="C:plasma membrane"/>
    <property type="evidence" value="ECO:0007669"/>
    <property type="project" value="TreeGrafter"/>
</dbReference>
<dbReference type="FunFam" id="3.30.565.10:FF:000006">
    <property type="entry name" value="Sensor histidine kinase WalK"/>
    <property type="match status" value="1"/>
</dbReference>
<dbReference type="InterPro" id="IPR003594">
    <property type="entry name" value="HATPase_dom"/>
</dbReference>
<dbReference type="PROSITE" id="PS50109">
    <property type="entry name" value="HIS_KIN"/>
    <property type="match status" value="1"/>
</dbReference>
<dbReference type="RefSeq" id="WP_193905214.1">
    <property type="nucleotide sequence ID" value="NZ_JADEXG010000007.1"/>
</dbReference>
<dbReference type="SMART" id="SM00086">
    <property type="entry name" value="PAC"/>
    <property type="match status" value="4"/>
</dbReference>
<dbReference type="InterPro" id="IPR029016">
    <property type="entry name" value="GAF-like_dom_sf"/>
</dbReference>
<evidence type="ECO:0000256" key="7">
    <source>
        <dbReference type="ARBA" id="ARBA00023012"/>
    </source>
</evidence>
<dbReference type="SUPFAM" id="SSF47384">
    <property type="entry name" value="Homodimeric domain of signal transducing histidine kinase"/>
    <property type="match status" value="1"/>
</dbReference>
<dbReference type="GO" id="GO:0009927">
    <property type="term" value="F:histidine phosphotransfer kinase activity"/>
    <property type="evidence" value="ECO:0007669"/>
    <property type="project" value="TreeGrafter"/>
</dbReference>
<dbReference type="SMART" id="SM00065">
    <property type="entry name" value="GAF"/>
    <property type="match status" value="1"/>
</dbReference>